<comment type="similarity">
    <text evidence="1">Belongs to the MBF1 family.</text>
</comment>
<dbReference type="InterPro" id="IPR010982">
    <property type="entry name" value="Lambda_DNA-bd_dom_sf"/>
</dbReference>
<proteinExistence type="inferred from homology"/>
<dbReference type="EMBL" id="KN880445">
    <property type="protein sequence ID" value="KIY72286.1"/>
    <property type="molecule type" value="Genomic_DNA"/>
</dbReference>
<dbReference type="Pfam" id="PF13560">
    <property type="entry name" value="HTH_31"/>
    <property type="match status" value="1"/>
</dbReference>
<organism evidence="3 4">
    <name type="scientific">Cylindrobasidium torrendii FP15055 ss-10</name>
    <dbReference type="NCBI Taxonomy" id="1314674"/>
    <lineage>
        <taxon>Eukaryota</taxon>
        <taxon>Fungi</taxon>
        <taxon>Dikarya</taxon>
        <taxon>Basidiomycota</taxon>
        <taxon>Agaricomycotina</taxon>
        <taxon>Agaricomycetes</taxon>
        <taxon>Agaricomycetidae</taxon>
        <taxon>Agaricales</taxon>
        <taxon>Marasmiineae</taxon>
        <taxon>Physalacriaceae</taxon>
        <taxon>Cylindrobasidium</taxon>
    </lineage>
</organism>
<protein>
    <recommendedName>
        <fullName evidence="5">HTH cro/C1-type domain-containing protein</fullName>
    </recommendedName>
</protein>
<dbReference type="Gene3D" id="1.10.260.40">
    <property type="entry name" value="lambda repressor-like DNA-binding domains"/>
    <property type="match status" value="1"/>
</dbReference>
<dbReference type="OrthoDB" id="3226546at2759"/>
<dbReference type="GO" id="GO:0003677">
    <property type="term" value="F:DNA binding"/>
    <property type="evidence" value="ECO:0007669"/>
    <property type="project" value="InterPro"/>
</dbReference>
<evidence type="ECO:0000313" key="4">
    <source>
        <dbReference type="Proteomes" id="UP000054007"/>
    </source>
</evidence>
<keyword evidence="4" id="KW-1185">Reference proteome</keyword>
<evidence type="ECO:0000256" key="2">
    <source>
        <dbReference type="ARBA" id="ARBA00035107"/>
    </source>
</evidence>
<evidence type="ECO:0000313" key="3">
    <source>
        <dbReference type="EMBL" id="KIY72286.1"/>
    </source>
</evidence>
<dbReference type="AlphaFoldDB" id="A0A0D7BRQ1"/>
<accession>A0A0D7BRQ1</accession>
<name>A0A0D7BRQ1_9AGAR</name>
<dbReference type="Proteomes" id="UP000054007">
    <property type="component" value="Unassembled WGS sequence"/>
</dbReference>
<gene>
    <name evidence="3" type="ORF">CYLTODRAFT_55878</name>
</gene>
<comment type="function">
    <text evidence="2">Transcriptional coactivator that stimulates GCN4-dependent transcriptional activity by bridging the DNA-binding region of GCN4 and TBP (SPT15), thereby recruiting TBP to GCN4-bound promoters. Involved in induction of the ribosome quality control (RQC) pathway; a pathway that degrades nascent peptide chains during problematic translation. Required to prevent stalled ribosomes from frameshifting.</text>
</comment>
<reference evidence="3 4" key="1">
    <citation type="journal article" date="2015" name="Fungal Genet. Biol.">
        <title>Evolution of novel wood decay mechanisms in Agaricales revealed by the genome sequences of Fistulina hepatica and Cylindrobasidium torrendii.</title>
        <authorList>
            <person name="Floudas D."/>
            <person name="Held B.W."/>
            <person name="Riley R."/>
            <person name="Nagy L.G."/>
            <person name="Koehler G."/>
            <person name="Ransdell A.S."/>
            <person name="Younus H."/>
            <person name="Chow J."/>
            <person name="Chiniquy J."/>
            <person name="Lipzen A."/>
            <person name="Tritt A."/>
            <person name="Sun H."/>
            <person name="Haridas S."/>
            <person name="LaButti K."/>
            <person name="Ohm R.A."/>
            <person name="Kues U."/>
            <person name="Blanchette R.A."/>
            <person name="Grigoriev I.V."/>
            <person name="Minto R.E."/>
            <person name="Hibbett D.S."/>
        </authorList>
    </citation>
    <scope>NUCLEOTIDE SEQUENCE [LARGE SCALE GENOMIC DNA]</scope>
    <source>
        <strain evidence="3 4">FP15055 ss-10</strain>
    </source>
</reference>
<sequence length="73" mass="7441">MAPNPQCAALAAAKEKSGLSYAQIATKIGDTEDRVIAICTGSQKPTSSEFNNLAKALGITSEAPHDSAHATVA</sequence>
<evidence type="ECO:0000256" key="1">
    <source>
        <dbReference type="ARBA" id="ARBA00009802"/>
    </source>
</evidence>
<dbReference type="InterPro" id="IPR001387">
    <property type="entry name" value="Cro/C1-type_HTH"/>
</dbReference>
<dbReference type="SUPFAM" id="SSF47413">
    <property type="entry name" value="lambda repressor-like DNA-binding domains"/>
    <property type="match status" value="1"/>
</dbReference>
<evidence type="ECO:0008006" key="5">
    <source>
        <dbReference type="Google" id="ProtNLM"/>
    </source>
</evidence>
<dbReference type="CDD" id="cd00093">
    <property type="entry name" value="HTH_XRE"/>
    <property type="match status" value="1"/>
</dbReference>